<dbReference type="RefSeq" id="WP_007764138.1">
    <property type="nucleotide sequence ID" value="NZ_AKBZ01000007.1"/>
</dbReference>
<dbReference type="AlphaFoldDB" id="K5BST8"/>
<comment type="caution">
    <text evidence="1">The sequence shown here is derived from an EMBL/GenBank/DDBJ whole genome shotgun (WGS) entry which is preliminary data.</text>
</comment>
<dbReference type="Proteomes" id="UP000007995">
    <property type="component" value="Unassembled WGS sequence"/>
</dbReference>
<dbReference type="EMBL" id="AGXW01000010">
    <property type="protein sequence ID" value="EKJ90272.1"/>
    <property type="molecule type" value="Genomic_DNA"/>
</dbReference>
<accession>K5BST8</accession>
<dbReference type="OrthoDB" id="1068481at2"/>
<evidence type="ECO:0000313" key="1">
    <source>
        <dbReference type="EMBL" id="EKJ90272.1"/>
    </source>
</evidence>
<proteinExistence type="predicted"/>
<protein>
    <submittedName>
        <fullName evidence="1">Uncharacterized protein</fullName>
    </submittedName>
</protein>
<name>K5BST8_9BACE</name>
<reference evidence="1 2" key="1">
    <citation type="submission" date="2012-02" db="EMBL/GenBank/DDBJ databases">
        <title>The Genome Sequence of Bacteroides finegoldii CL09T03C10.</title>
        <authorList>
            <consortium name="The Broad Institute Genome Sequencing Platform"/>
            <person name="Earl A."/>
            <person name="Ward D."/>
            <person name="Feldgarden M."/>
            <person name="Gevers D."/>
            <person name="Zitomersky N.L."/>
            <person name="Coyne M.J."/>
            <person name="Comstock L.E."/>
            <person name="Young S.K."/>
            <person name="Zeng Q."/>
            <person name="Gargeya S."/>
            <person name="Fitzgerald M."/>
            <person name="Haas B."/>
            <person name="Abouelleil A."/>
            <person name="Alvarado L."/>
            <person name="Arachchi H.M."/>
            <person name="Berlin A."/>
            <person name="Chapman S.B."/>
            <person name="Gearin G."/>
            <person name="Goldberg J."/>
            <person name="Griggs A."/>
            <person name="Gujja S."/>
            <person name="Hansen M."/>
            <person name="Heiman D."/>
            <person name="Howarth C."/>
            <person name="Larimer J."/>
            <person name="Lui A."/>
            <person name="MacDonald P.J.P."/>
            <person name="McCowen C."/>
            <person name="Montmayeur A."/>
            <person name="Murphy C."/>
            <person name="Neiman D."/>
            <person name="Pearson M."/>
            <person name="Priest M."/>
            <person name="Roberts A."/>
            <person name="Saif S."/>
            <person name="Shea T."/>
            <person name="Sisk P."/>
            <person name="Stolte C."/>
            <person name="Sykes S."/>
            <person name="Wortman J."/>
            <person name="Nusbaum C."/>
            <person name="Birren B."/>
        </authorList>
    </citation>
    <scope>NUCLEOTIDE SEQUENCE [LARGE SCALE GENOMIC DNA]</scope>
    <source>
        <strain evidence="1 2">CL09T03C10</strain>
    </source>
</reference>
<dbReference type="HOGENOM" id="CLU_143992_0_0_10"/>
<evidence type="ECO:0000313" key="2">
    <source>
        <dbReference type="Proteomes" id="UP000007995"/>
    </source>
</evidence>
<gene>
    <name evidence="1" type="ORF">HMPREF1057_02717</name>
</gene>
<sequence>MEKILEGLLLVNNQDVYLQYGAFLTEDKQGDYSNYSALLKPPSMKDYPAVVYRERDGEELPEVLPQPRFEARDVTLYFAIVAETTQNWLERYTGFVNLLKSGWLQIRLPEIDKTYRMYYKECSSYDQLTFLEKDGLYAARFKVKLREPVPSV</sequence>
<organism evidence="1 2">
    <name type="scientific">Bacteroides finegoldii CL09T03C10</name>
    <dbReference type="NCBI Taxonomy" id="997888"/>
    <lineage>
        <taxon>Bacteria</taxon>
        <taxon>Pseudomonadati</taxon>
        <taxon>Bacteroidota</taxon>
        <taxon>Bacteroidia</taxon>
        <taxon>Bacteroidales</taxon>
        <taxon>Bacteroidaceae</taxon>
        <taxon>Bacteroides</taxon>
    </lineage>
</organism>